<dbReference type="GO" id="GO:0003746">
    <property type="term" value="F:translation elongation factor activity"/>
    <property type="evidence" value="ECO:0007669"/>
    <property type="project" value="UniProtKB-KW"/>
</dbReference>
<protein>
    <submittedName>
        <fullName evidence="1">Elongation factor Ts</fullName>
    </submittedName>
</protein>
<dbReference type="SUPFAM" id="SSF54713">
    <property type="entry name" value="Elongation factor Ts (EF-Ts), dimerisation domain"/>
    <property type="match status" value="1"/>
</dbReference>
<keyword evidence="1" id="KW-0648">Protein biosynthesis</keyword>
<dbReference type="EMBL" id="BLLF01000034">
    <property type="protein sequence ID" value="GFH06339.1"/>
    <property type="molecule type" value="Genomic_DNA"/>
</dbReference>
<keyword evidence="1" id="KW-0251">Elongation factor</keyword>
<dbReference type="PANTHER" id="PTHR11741">
    <property type="entry name" value="ELONGATION FACTOR TS"/>
    <property type="match status" value="1"/>
</dbReference>
<dbReference type="InterPro" id="IPR036402">
    <property type="entry name" value="EF-Ts_dimer_sf"/>
</dbReference>
<dbReference type="PROSITE" id="PS51257">
    <property type="entry name" value="PROKAR_LIPOPROTEIN"/>
    <property type="match status" value="1"/>
</dbReference>
<dbReference type="GO" id="GO:0070125">
    <property type="term" value="P:mitochondrial translational elongation"/>
    <property type="evidence" value="ECO:0007669"/>
    <property type="project" value="TreeGrafter"/>
</dbReference>
<sequence length="166" mass="16947">MGKEWQPQADADSGQGGSSLLLLSGCLGTYLHQSAAPGLGRIAALVLLESSTPGPEPLASVPAVGKLSSQLAMHVAGMRPSCIQHTAAQQAGGVGLPGPAAVADGAVQQDMEREGEGEAALLDQPFLLDPALSVRLVLQRQAERGGSPLHVAAFLRLQCGEGLQQL</sequence>
<evidence type="ECO:0000313" key="1">
    <source>
        <dbReference type="EMBL" id="GFH06339.1"/>
    </source>
</evidence>
<accession>A0A699YK35</accession>
<dbReference type="PANTHER" id="PTHR11741:SF0">
    <property type="entry name" value="ELONGATION FACTOR TS, MITOCHONDRIAL"/>
    <property type="match status" value="1"/>
</dbReference>
<proteinExistence type="predicted"/>
<organism evidence="1 2">
    <name type="scientific">Haematococcus lacustris</name>
    <name type="common">Green alga</name>
    <name type="synonym">Haematococcus pluvialis</name>
    <dbReference type="NCBI Taxonomy" id="44745"/>
    <lineage>
        <taxon>Eukaryota</taxon>
        <taxon>Viridiplantae</taxon>
        <taxon>Chlorophyta</taxon>
        <taxon>core chlorophytes</taxon>
        <taxon>Chlorophyceae</taxon>
        <taxon>CS clade</taxon>
        <taxon>Chlamydomonadales</taxon>
        <taxon>Haematococcaceae</taxon>
        <taxon>Haematococcus</taxon>
    </lineage>
</organism>
<reference evidence="1 2" key="1">
    <citation type="submission" date="2020-02" db="EMBL/GenBank/DDBJ databases">
        <title>Draft genome sequence of Haematococcus lacustris strain NIES-144.</title>
        <authorList>
            <person name="Morimoto D."/>
            <person name="Nakagawa S."/>
            <person name="Yoshida T."/>
            <person name="Sawayama S."/>
        </authorList>
    </citation>
    <scope>NUCLEOTIDE SEQUENCE [LARGE SCALE GENOMIC DNA]</scope>
    <source>
        <strain evidence="1 2">NIES-144</strain>
    </source>
</reference>
<dbReference type="Gene3D" id="3.30.479.20">
    <property type="entry name" value="Elongation factor Ts, dimerisation domain"/>
    <property type="match status" value="1"/>
</dbReference>
<dbReference type="GO" id="GO:0005739">
    <property type="term" value="C:mitochondrion"/>
    <property type="evidence" value="ECO:0007669"/>
    <property type="project" value="GOC"/>
</dbReference>
<gene>
    <name evidence="1" type="ORF">HaLaN_00952</name>
</gene>
<keyword evidence="2" id="KW-1185">Reference proteome</keyword>
<dbReference type="Proteomes" id="UP000485058">
    <property type="component" value="Unassembled WGS sequence"/>
</dbReference>
<comment type="caution">
    <text evidence="1">The sequence shown here is derived from an EMBL/GenBank/DDBJ whole genome shotgun (WGS) entry which is preliminary data.</text>
</comment>
<name>A0A699YK35_HAELA</name>
<dbReference type="InterPro" id="IPR001816">
    <property type="entry name" value="Transl_elong_EFTs/EF1B"/>
</dbReference>
<evidence type="ECO:0000313" key="2">
    <source>
        <dbReference type="Proteomes" id="UP000485058"/>
    </source>
</evidence>
<dbReference type="AlphaFoldDB" id="A0A699YK35"/>